<reference evidence="4 5" key="1">
    <citation type="submission" date="2013-10" db="EMBL/GenBank/DDBJ databases">
        <authorList>
            <consortium name="International Citrus Genome Consortium"/>
            <person name="Jenkins J."/>
            <person name="Schmutz J."/>
            <person name="Prochnik S."/>
            <person name="Rokhsar D."/>
            <person name="Gmitter F."/>
            <person name="Ollitrault P."/>
            <person name="Machado M."/>
            <person name="Talon M."/>
            <person name="Wincker P."/>
            <person name="Jaillon O."/>
            <person name="Morgante M."/>
        </authorList>
    </citation>
    <scope>NUCLEOTIDE SEQUENCE</scope>
    <source>
        <strain evidence="5">cv. Clemenules</strain>
    </source>
</reference>
<dbReference type="Pfam" id="PF01535">
    <property type="entry name" value="PPR"/>
    <property type="match status" value="1"/>
</dbReference>
<feature type="repeat" description="PPR" evidence="3">
    <location>
        <begin position="160"/>
        <end position="194"/>
    </location>
</feature>
<dbReference type="EMBL" id="KI537036">
    <property type="protein sequence ID" value="ESR34081.1"/>
    <property type="molecule type" value="Genomic_DNA"/>
</dbReference>
<protein>
    <recommendedName>
        <fullName evidence="6">Pentacotripeptide-repeat region of PRORP domain-containing protein</fullName>
    </recommendedName>
</protein>
<dbReference type="FunCoup" id="V4SAU1">
    <property type="interactions" value="969"/>
</dbReference>
<evidence type="ECO:0000256" key="2">
    <source>
        <dbReference type="ARBA" id="ARBA00022737"/>
    </source>
</evidence>
<dbReference type="Gramene" id="ESR34081">
    <property type="protein sequence ID" value="ESR34081"/>
    <property type="gene ID" value="CICLE_v10006919mg"/>
</dbReference>
<dbReference type="PANTHER" id="PTHR45717:SF4">
    <property type="entry name" value="OS04G0450200 PROTEIN"/>
    <property type="match status" value="1"/>
</dbReference>
<evidence type="ECO:0000313" key="4">
    <source>
        <dbReference type="EMBL" id="ESR34081.1"/>
    </source>
</evidence>
<comment type="similarity">
    <text evidence="1">Belongs to the PPR family. P subfamily.</text>
</comment>
<dbReference type="AlphaFoldDB" id="V4SAU1"/>
<keyword evidence="5" id="KW-1185">Reference proteome</keyword>
<feature type="repeat" description="PPR" evidence="3">
    <location>
        <begin position="125"/>
        <end position="159"/>
    </location>
</feature>
<dbReference type="Pfam" id="PF13041">
    <property type="entry name" value="PPR_2"/>
    <property type="match status" value="1"/>
</dbReference>
<name>V4SAU1_CITCL</name>
<feature type="repeat" description="PPR" evidence="3">
    <location>
        <begin position="338"/>
        <end position="372"/>
    </location>
</feature>
<proteinExistence type="inferred from homology"/>
<sequence length="377" mass="42932">MAARSFFLGLRRFLSSGSSQNECLDEETSNSDGKDDLKSRIFRISLPKRSATNVIQRWVSEGNQATVSELRHILKELRKSQRYKHALEISEWMVTHKEFVLSDSDYATRIDLDDKVFGLPLSAKTSETYTALLHLYAGAKWTEKAEELFERVKQSNLSFNALMYNEMMTLYMSVGQVEKVALVVEELKRKNVVPDIFTYNLWISSRAATLSIDQVKKILDEMSCDSGGSDDWVKYVNLVNIYITASHLVNAESSTLVEAEKSITQRQWITYDFLIILYAGLGNKDKIDQIWKSLRMTKQKMTSRNYICILSSYLMLGHLKEVGEIIDQWKQSATSDFDISACNRLLGAFSDVGLTEKANEFHMLLLQKNCAPTNASG</sequence>
<dbReference type="PANTHER" id="PTHR45717">
    <property type="entry name" value="OS12G0527900 PROTEIN"/>
    <property type="match status" value="1"/>
</dbReference>
<evidence type="ECO:0000256" key="1">
    <source>
        <dbReference type="ARBA" id="ARBA00007626"/>
    </source>
</evidence>
<dbReference type="InterPro" id="IPR011990">
    <property type="entry name" value="TPR-like_helical_dom_sf"/>
</dbReference>
<evidence type="ECO:0008006" key="6">
    <source>
        <dbReference type="Google" id="ProtNLM"/>
    </source>
</evidence>
<evidence type="ECO:0000256" key="3">
    <source>
        <dbReference type="PROSITE-ProRule" id="PRU00708"/>
    </source>
</evidence>
<keyword evidence="2" id="KW-0677">Repeat</keyword>
<dbReference type="eggNOG" id="KOG4197">
    <property type="taxonomic scope" value="Eukaryota"/>
</dbReference>
<dbReference type="NCBIfam" id="TIGR00756">
    <property type="entry name" value="PPR"/>
    <property type="match status" value="2"/>
</dbReference>
<dbReference type="InParanoid" id="V4SAU1"/>
<evidence type="ECO:0000313" key="5">
    <source>
        <dbReference type="Proteomes" id="UP000030687"/>
    </source>
</evidence>
<organism evidence="4 5">
    <name type="scientific">Citrus clementina</name>
    <name type="common">Clementine</name>
    <name type="synonym">Citrus deliciosa x Citrus sinensis</name>
    <dbReference type="NCBI Taxonomy" id="85681"/>
    <lineage>
        <taxon>Eukaryota</taxon>
        <taxon>Viridiplantae</taxon>
        <taxon>Streptophyta</taxon>
        <taxon>Embryophyta</taxon>
        <taxon>Tracheophyta</taxon>
        <taxon>Spermatophyta</taxon>
        <taxon>Magnoliopsida</taxon>
        <taxon>eudicotyledons</taxon>
        <taxon>Gunneridae</taxon>
        <taxon>Pentapetalae</taxon>
        <taxon>rosids</taxon>
        <taxon>malvids</taxon>
        <taxon>Sapindales</taxon>
        <taxon>Rutaceae</taxon>
        <taxon>Aurantioideae</taxon>
        <taxon>Citrus</taxon>
    </lineage>
</organism>
<accession>V4SAU1</accession>
<dbReference type="PROSITE" id="PS51375">
    <property type="entry name" value="PPR"/>
    <property type="match status" value="3"/>
</dbReference>
<dbReference type="STRING" id="85681.V4SAU1"/>
<dbReference type="GO" id="GO:0003729">
    <property type="term" value="F:mRNA binding"/>
    <property type="evidence" value="ECO:0007669"/>
    <property type="project" value="UniProtKB-ARBA"/>
</dbReference>
<dbReference type="OMA" id="NYICIIS"/>
<gene>
    <name evidence="4" type="ORF">CICLE_v10006919mg</name>
</gene>
<dbReference type="Proteomes" id="UP000030687">
    <property type="component" value="Unassembled WGS sequence"/>
</dbReference>
<dbReference type="KEGG" id="cic:CICLE_v10006919mg"/>
<dbReference type="InterPro" id="IPR002885">
    <property type="entry name" value="PPR_rpt"/>
</dbReference>
<dbReference type="Gene3D" id="1.25.40.10">
    <property type="entry name" value="Tetratricopeptide repeat domain"/>
    <property type="match status" value="2"/>
</dbReference>
<dbReference type="GO" id="GO:0005739">
    <property type="term" value="C:mitochondrion"/>
    <property type="evidence" value="ECO:0007669"/>
    <property type="project" value="TreeGrafter"/>
</dbReference>